<sequence length="81" mass="8768">MKPLSKSIAYVHQDDCVACGCCLKVCPRQALDIWKGSYAVVHPDLCVGCGKCSRECPASVIDIIPRQIKTNSSSDNRKGEA</sequence>
<evidence type="ECO:0000313" key="9">
    <source>
        <dbReference type="EMBL" id="KMW19769.1"/>
    </source>
</evidence>
<gene>
    <name evidence="9" type="ORF">HMPREF9470_02509</name>
</gene>
<dbReference type="GO" id="GO:0051539">
    <property type="term" value="F:4 iron, 4 sulfur cluster binding"/>
    <property type="evidence" value="ECO:0007669"/>
    <property type="project" value="UniProtKB-KW"/>
</dbReference>
<dbReference type="InterPro" id="IPR050572">
    <property type="entry name" value="Fe-S_Ferredoxin"/>
</dbReference>
<dbReference type="PROSITE" id="PS00198">
    <property type="entry name" value="4FE4S_FER_1"/>
    <property type="match status" value="1"/>
</dbReference>
<keyword evidence="4" id="KW-0677">Repeat</keyword>
<dbReference type="InterPro" id="IPR017900">
    <property type="entry name" value="4Fe4S_Fe_S_CS"/>
</dbReference>
<evidence type="ECO:0000256" key="7">
    <source>
        <dbReference type="ARBA" id="ARBA00023014"/>
    </source>
</evidence>
<dbReference type="Pfam" id="PF14697">
    <property type="entry name" value="Fer4_21"/>
    <property type="match status" value="1"/>
</dbReference>
<evidence type="ECO:0000256" key="6">
    <source>
        <dbReference type="ARBA" id="ARBA00023004"/>
    </source>
</evidence>
<dbReference type="Gene3D" id="3.30.70.20">
    <property type="match status" value="1"/>
</dbReference>
<keyword evidence="7" id="KW-0411">Iron-sulfur</keyword>
<dbReference type="RefSeq" id="WP_007866711.1">
    <property type="nucleotide sequence ID" value="NZ_KQ235878.1"/>
</dbReference>
<dbReference type="PROSITE" id="PS51379">
    <property type="entry name" value="4FE4S_FER_2"/>
    <property type="match status" value="2"/>
</dbReference>
<dbReference type="AlphaFoldDB" id="A0A0J9C5P4"/>
<evidence type="ECO:0000259" key="8">
    <source>
        <dbReference type="PROSITE" id="PS51379"/>
    </source>
</evidence>
<reference evidence="9 10" key="1">
    <citation type="submission" date="2011-04" db="EMBL/GenBank/DDBJ databases">
        <title>The Genome Sequence of Clostridium citroniae WAL-19142.</title>
        <authorList>
            <consortium name="The Broad Institute Genome Sequencing Platform"/>
            <person name="Earl A."/>
            <person name="Ward D."/>
            <person name="Feldgarden M."/>
            <person name="Gevers D."/>
            <person name="Warren Y.A."/>
            <person name="Tyrrell K.L."/>
            <person name="Citron D.M."/>
            <person name="Goldstein E.J."/>
            <person name="Daigneault M."/>
            <person name="Allen-Vercoe E."/>
            <person name="Young S.K."/>
            <person name="Zeng Q."/>
            <person name="Gargeya S."/>
            <person name="Fitzgerald M."/>
            <person name="Haas B."/>
            <person name="Abouelleil A."/>
            <person name="Alvarado L."/>
            <person name="Arachchi H.M."/>
            <person name="Berlin A."/>
            <person name="Brown A."/>
            <person name="Chapman S.B."/>
            <person name="Chen Z."/>
            <person name="Dunbar C."/>
            <person name="Freedman E."/>
            <person name="Gearin G."/>
            <person name="Gellesch M."/>
            <person name="Goldberg J."/>
            <person name="Griggs A."/>
            <person name="Gujja S."/>
            <person name="Heilman E.R."/>
            <person name="Heiman D."/>
            <person name="Howarth C."/>
            <person name="Larson L."/>
            <person name="Lui A."/>
            <person name="MacDonald P.J."/>
            <person name="Mehta T."/>
            <person name="Montmayeur A."/>
            <person name="Murphy C."/>
            <person name="Neiman D."/>
            <person name="Pearson M."/>
            <person name="Priest M."/>
            <person name="Roberts A."/>
            <person name="Saif S."/>
            <person name="Shea T."/>
            <person name="Shenoy N."/>
            <person name="Sisk P."/>
            <person name="Stolte C."/>
            <person name="Sykes S."/>
            <person name="White J."/>
            <person name="Yandava C."/>
            <person name="Wortman J."/>
            <person name="Nusbaum C."/>
            <person name="Birren B."/>
        </authorList>
    </citation>
    <scope>NUCLEOTIDE SEQUENCE [LARGE SCALE GENOMIC DNA]</scope>
    <source>
        <strain evidence="9 10">WAL-19142</strain>
    </source>
</reference>
<keyword evidence="2" id="KW-0004">4Fe-4S</keyword>
<dbReference type="OrthoDB" id="9804603at2"/>
<dbReference type="Proteomes" id="UP000037392">
    <property type="component" value="Unassembled WGS sequence"/>
</dbReference>
<evidence type="ECO:0000256" key="3">
    <source>
        <dbReference type="ARBA" id="ARBA00022723"/>
    </source>
</evidence>
<dbReference type="GO" id="GO:0046872">
    <property type="term" value="F:metal ion binding"/>
    <property type="evidence" value="ECO:0007669"/>
    <property type="project" value="UniProtKB-KW"/>
</dbReference>
<dbReference type="PANTHER" id="PTHR43687:SF6">
    <property type="entry name" value="L-ASPARTATE SEMIALDEHYDE SULFURTRANSFERASE IRON-SULFUR SUBUNIT"/>
    <property type="match status" value="1"/>
</dbReference>
<protein>
    <recommendedName>
        <fullName evidence="8">4Fe-4S ferredoxin-type domain-containing protein</fullName>
    </recommendedName>
</protein>
<comment type="caution">
    <text evidence="9">The sequence shown here is derived from an EMBL/GenBank/DDBJ whole genome shotgun (WGS) entry which is preliminary data.</text>
</comment>
<feature type="domain" description="4Fe-4S ferredoxin-type" evidence="8">
    <location>
        <begin position="7"/>
        <end position="36"/>
    </location>
</feature>
<feature type="domain" description="4Fe-4S ferredoxin-type" evidence="8">
    <location>
        <begin position="37"/>
        <end position="66"/>
    </location>
</feature>
<keyword evidence="5" id="KW-0249">Electron transport</keyword>
<evidence type="ECO:0000313" key="10">
    <source>
        <dbReference type="Proteomes" id="UP000037392"/>
    </source>
</evidence>
<keyword evidence="6" id="KW-0408">Iron</keyword>
<dbReference type="InterPro" id="IPR017896">
    <property type="entry name" value="4Fe4S_Fe-S-bd"/>
</dbReference>
<dbReference type="PATRIC" id="fig|742734.4.peg.2691"/>
<dbReference type="GeneID" id="93164165"/>
<keyword evidence="3" id="KW-0479">Metal-binding</keyword>
<evidence type="ECO:0000256" key="4">
    <source>
        <dbReference type="ARBA" id="ARBA00022737"/>
    </source>
</evidence>
<dbReference type="SUPFAM" id="SSF54862">
    <property type="entry name" value="4Fe-4S ferredoxins"/>
    <property type="match status" value="1"/>
</dbReference>
<evidence type="ECO:0000256" key="5">
    <source>
        <dbReference type="ARBA" id="ARBA00022982"/>
    </source>
</evidence>
<proteinExistence type="predicted"/>
<dbReference type="EMBL" id="ADLK01000020">
    <property type="protein sequence ID" value="KMW19769.1"/>
    <property type="molecule type" value="Genomic_DNA"/>
</dbReference>
<evidence type="ECO:0000256" key="1">
    <source>
        <dbReference type="ARBA" id="ARBA00022448"/>
    </source>
</evidence>
<evidence type="ECO:0000256" key="2">
    <source>
        <dbReference type="ARBA" id="ARBA00022485"/>
    </source>
</evidence>
<keyword evidence="1" id="KW-0813">Transport</keyword>
<name>A0A0J9C5P4_9FIRM</name>
<organism evidence="9 10">
    <name type="scientific">[Clostridium] citroniae WAL-19142</name>
    <dbReference type="NCBI Taxonomy" id="742734"/>
    <lineage>
        <taxon>Bacteria</taxon>
        <taxon>Bacillati</taxon>
        <taxon>Bacillota</taxon>
        <taxon>Clostridia</taxon>
        <taxon>Lachnospirales</taxon>
        <taxon>Lachnospiraceae</taxon>
        <taxon>Enterocloster</taxon>
    </lineage>
</organism>
<accession>A0A0J9C5P4</accession>
<dbReference type="PANTHER" id="PTHR43687">
    <property type="entry name" value="ADENYLYLSULFATE REDUCTASE, BETA SUBUNIT"/>
    <property type="match status" value="1"/>
</dbReference>